<evidence type="ECO:0000256" key="4">
    <source>
        <dbReference type="ARBA" id="ARBA00015399"/>
    </source>
</evidence>
<evidence type="ECO:0000256" key="12">
    <source>
        <dbReference type="SAM" id="MobiDB-lite"/>
    </source>
</evidence>
<dbReference type="InterPro" id="IPR012954">
    <property type="entry name" value="BP28_C_dom"/>
</dbReference>
<dbReference type="PANTHER" id="PTHR13457:SF1">
    <property type="entry name" value="HEAT REPEAT-CONTAINING PROTEIN 1"/>
    <property type="match status" value="1"/>
</dbReference>
<feature type="region of interest" description="Disordered" evidence="12">
    <location>
        <begin position="895"/>
        <end position="918"/>
    </location>
</feature>
<comment type="subunit">
    <text evidence="3 11">Component of the ribosomal small subunit (SSU) processome.</text>
</comment>
<dbReference type="Pfam" id="PF12397">
    <property type="entry name" value="U3snoRNP10"/>
    <property type="match status" value="1"/>
</dbReference>
<comment type="caution">
    <text evidence="14">The sequence shown here is derived from an EMBL/GenBank/DDBJ whole genome shotgun (WGS) entry which is preliminary data.</text>
</comment>
<evidence type="ECO:0000256" key="2">
    <source>
        <dbReference type="ARBA" id="ARBA00010559"/>
    </source>
</evidence>
<evidence type="ECO:0000256" key="9">
    <source>
        <dbReference type="ARBA" id="ARBA00025076"/>
    </source>
</evidence>
<dbReference type="InterPro" id="IPR016024">
    <property type="entry name" value="ARM-type_fold"/>
</dbReference>
<keyword evidence="8 11" id="KW-0687">Ribonucleoprotein</keyword>
<organism evidence="14 15">
    <name type="scientific">Sporothrix stenoceras</name>
    <dbReference type="NCBI Taxonomy" id="5173"/>
    <lineage>
        <taxon>Eukaryota</taxon>
        <taxon>Fungi</taxon>
        <taxon>Dikarya</taxon>
        <taxon>Ascomycota</taxon>
        <taxon>Pezizomycotina</taxon>
        <taxon>Sordariomycetes</taxon>
        <taxon>Sordariomycetidae</taxon>
        <taxon>Ophiostomatales</taxon>
        <taxon>Ophiostomataceae</taxon>
        <taxon>Sporothrix</taxon>
    </lineage>
</organism>
<evidence type="ECO:0000256" key="6">
    <source>
        <dbReference type="ARBA" id="ARBA00022552"/>
    </source>
</evidence>
<comment type="subcellular location">
    <subcellularLocation>
        <location evidence="1 11">Nucleus</location>
        <location evidence="1 11">Nucleolus</location>
    </subcellularLocation>
</comment>
<evidence type="ECO:0000259" key="13">
    <source>
        <dbReference type="SMART" id="SM01036"/>
    </source>
</evidence>
<evidence type="ECO:0000256" key="11">
    <source>
        <dbReference type="RuleBase" id="RU367065"/>
    </source>
</evidence>
<evidence type="ECO:0000256" key="7">
    <source>
        <dbReference type="ARBA" id="ARBA00023242"/>
    </source>
</evidence>
<evidence type="ECO:0000256" key="8">
    <source>
        <dbReference type="ARBA" id="ARBA00023274"/>
    </source>
</evidence>
<evidence type="ECO:0000256" key="5">
    <source>
        <dbReference type="ARBA" id="ARBA00022517"/>
    </source>
</evidence>
<dbReference type="InterPro" id="IPR040191">
    <property type="entry name" value="UTP10"/>
</dbReference>
<dbReference type="Proteomes" id="UP001583186">
    <property type="component" value="Unassembled WGS sequence"/>
</dbReference>
<comment type="similarity">
    <text evidence="2 11">Belongs to the HEATR1/UTP10 family.</text>
</comment>
<name>A0ABR3ZIT5_9PEZI</name>
<dbReference type="SMART" id="SM01036">
    <property type="entry name" value="BP28CT"/>
    <property type="match status" value="1"/>
</dbReference>
<evidence type="ECO:0000313" key="15">
    <source>
        <dbReference type="Proteomes" id="UP001583186"/>
    </source>
</evidence>
<keyword evidence="15" id="KW-1185">Reference proteome</keyword>
<dbReference type="InterPro" id="IPR011989">
    <property type="entry name" value="ARM-like"/>
</dbReference>
<protein>
    <recommendedName>
        <fullName evidence="4 11">U3 small nucleolar RNA-associated protein 10</fullName>
    </recommendedName>
</protein>
<keyword evidence="7 11" id="KW-0539">Nucleus</keyword>
<feature type="repeat" description="HEAT" evidence="10">
    <location>
        <begin position="598"/>
        <end position="635"/>
    </location>
</feature>
<dbReference type="Pfam" id="PF08146">
    <property type="entry name" value="BP28CT"/>
    <property type="match status" value="1"/>
</dbReference>
<accession>A0ABR3ZIT5</accession>
<proteinExistence type="inferred from homology"/>
<dbReference type="Gene3D" id="1.25.10.10">
    <property type="entry name" value="Leucine-rich Repeat Variant"/>
    <property type="match status" value="1"/>
</dbReference>
<feature type="domain" description="BP28 C-terminal" evidence="13">
    <location>
        <begin position="1543"/>
        <end position="1712"/>
    </location>
</feature>
<dbReference type="InterPro" id="IPR021133">
    <property type="entry name" value="HEAT_type_2"/>
</dbReference>
<keyword evidence="6 11" id="KW-0698">rRNA processing</keyword>
<gene>
    <name evidence="14" type="primary">UTP10</name>
    <name evidence="14" type="ORF">Sste5346_002846</name>
</gene>
<evidence type="ECO:0000256" key="10">
    <source>
        <dbReference type="PROSITE-ProRule" id="PRU00103"/>
    </source>
</evidence>
<dbReference type="Pfam" id="PF23243">
    <property type="entry name" value="HEAT_HEATR1"/>
    <property type="match status" value="1"/>
</dbReference>
<dbReference type="InterPro" id="IPR056473">
    <property type="entry name" value="HEAT_Utp10/HEAT1"/>
</dbReference>
<dbReference type="PANTHER" id="PTHR13457">
    <property type="entry name" value="BAP28"/>
    <property type="match status" value="1"/>
</dbReference>
<dbReference type="PROSITE" id="PS50077">
    <property type="entry name" value="HEAT_REPEAT"/>
    <property type="match status" value="1"/>
</dbReference>
<dbReference type="SUPFAM" id="SSF48371">
    <property type="entry name" value="ARM repeat"/>
    <property type="match status" value="2"/>
</dbReference>
<evidence type="ECO:0000256" key="1">
    <source>
        <dbReference type="ARBA" id="ARBA00004604"/>
    </source>
</evidence>
<evidence type="ECO:0000256" key="3">
    <source>
        <dbReference type="ARBA" id="ARBA00011399"/>
    </source>
</evidence>
<keyword evidence="5 11" id="KW-0690">Ribosome biogenesis</keyword>
<dbReference type="InterPro" id="IPR022125">
    <property type="entry name" value="U3snoRNP10_N"/>
</dbReference>
<comment type="function">
    <text evidence="9">Involved in nucleolar processing of pre-18S ribosomal RNA. Involved in ribosome biosynthesis.</text>
</comment>
<sequence length="1867" mass="204427">MTSSLAAQLAQIAVKSKISLDVKAQKAAHSKSLLFEPRIAAAQSFQSVYVICRDGFDELCQLDERFVPFGNTLFSELSQDEDRTMMDEAENNELDRKIESFLRLSGSKLRLLPAIKSIEWLIRRFRIHEFNTSTLITTFLPYHFIPAFVTLMSILPANLPYEYRFLSPYIRSLTAPPRAAIVQHATLHFDFLTTLSTYTLAACHTQQHYPGLVTFWGGVMTESINGMLDNLKSGRRSVQADNDQAVLQKVGPVLGDALMIRDAPGVQIAAYMAVSVFVSKAQVTDLAITAFMEQVVMGWTSETAKPGLVCLSILAQQRSAKQLSRKVAKAVLKVQDLPLLLVEIGKQRRIDKLANGLVLALTDRLAKKAAVRSLPIIKSIILGGILQDKQLVVAFKSLLLAAHDINDETDPDGSVRKELGTTLIILSQAPENAGGLVIRKVIEEVDFDIEELELKLDATIRPKLLLDSAAANDADTAMADGTEETRTSITKEDLDATAERLLSLTRPASCLAQDPQGVFDQFCQLFLATASYDKAELEKLDAAPLLGRADAVSDHFYFTFFIRIWSGPYPTLARVAALDMAAARLRLDDCFGVDFQAILPYIIAALSDPAKKVRRAAASLLAEVKRVSPVKETKSATGKNRWGATELYTEQADLSWLTFDARASLLDVLIGSSEEAILHEDHVPAVLADVLDKSSKADVSSSGGEQVRLSHGVRLSILQFLSSHTVLTLIINIKIRLLKALNEVRGVSGTSRTQLLLPLLNSWAALTAEEATALVAKESLDESVVDARSVDVVIPNDTSALETLFGIIQNPLSSTRPKLVSCVFKRIRKMWPVMKEDFRNVIAQFMLEQVQKTPAAGASSDDLDIAAEEATDLLFNVELSTQILASFLETLQQSAKMATDAPPNKRRRTSSSEHNRGQRIQANGELRLLVNRATFILQLVQGSKPAEHPELLPGLFVVLSDLQILRSYVGSELGYLQNVVLGCLLAMMPAYQSNKNLKIDTTVGHGDVLVNCIHKSSSPAVQNTALLLVASLAKTAPDVVLHSVMPIFTLMGTSVLRQSDDYSAHVVNQTIKEVIPPLIDTFKKGKRNIVASASDLLSSFVIAYEHIPSHRKHDLFISLIENLGPDDFLFAILAMFADRYGTADSTCAFLTELIGSFPVEVQLNSLVKFVSLTGDIFKPKPTLSATLLGKREDDGEVDLQKSAVKELTLLPQLLSNRRLKEGISRLEEADDDMESAKIRELFTQLLEDILILADTVKTHGSAGKKQTLHNRVGDALAQLLNLQSIGEFIKAVESLLDRPNMSVRQKVLRALEMRVDEERVASVQSRVALLAFLPQLTAVIRDSSDIAYKHTAITCVDKIAEKYGSRDLEAVTAAAAAIAGDACLGQDDPRLRVMALLCLASLVDVLHDAIVPILPTAIPLALKYLEESLDGKATDSDNIALHNATYALMMALAQHLPFMITSANLDRLVEISFNSAEAGLEDDEDNDANTSRLTCLLLLAKQIDAKAMLDVLRRNWPSAVQAGQSATLEFVQVLTAVIDKNGKSAIVKNLPLLSNILQNAFDLRRESRVSGSILSMDPSKRAVRVAKPGQPSEQRLAEIEAAVNTAALHMVFKLNDSAFRPVFADIMQWADHELPQLDTVGRCLRQQSVYGFLLLFFDRLKSAVTSYAAYMVDGAAVALRAAHIGTNIEDRKLWARILQTLTAAFEHDEGNSGNANAGAANGHGSGGGFWQVPTHFSAVAPALVEQFAKARDLHNNGASDFAVEHLVPAVVELAKAAHAADHQKELNGLLLKRLQHSTNTAERLALVQCQQALAEEVGEEWLAMLPEMLPLISELQEDSDEAIDRETTKWIHKIEEVLGESLDAMLQ</sequence>
<reference evidence="14 15" key="1">
    <citation type="journal article" date="2024" name="IMA Fungus">
        <title>IMA Genome - F19 : A genome assembly and annotation guide to empower mycologists, including annotated draft genome sequences of Ceratocystis pirilliformis, Diaporthe australafricana, Fusarium ophioides, Paecilomyces lecythidis, and Sporothrix stenoceras.</title>
        <authorList>
            <person name="Aylward J."/>
            <person name="Wilson A.M."/>
            <person name="Visagie C.M."/>
            <person name="Spraker J."/>
            <person name="Barnes I."/>
            <person name="Buitendag C."/>
            <person name="Ceriani C."/>
            <person name="Del Mar Angel L."/>
            <person name="du Plessis D."/>
            <person name="Fuchs T."/>
            <person name="Gasser K."/>
            <person name="Kramer D."/>
            <person name="Li W."/>
            <person name="Munsamy K."/>
            <person name="Piso A."/>
            <person name="Price J.L."/>
            <person name="Sonnekus B."/>
            <person name="Thomas C."/>
            <person name="van der Nest A."/>
            <person name="van Dijk A."/>
            <person name="van Heerden A."/>
            <person name="van Vuuren N."/>
            <person name="Yilmaz N."/>
            <person name="Duong T.A."/>
            <person name="van der Merwe N.A."/>
            <person name="Wingfield M.J."/>
            <person name="Wingfield B.D."/>
        </authorList>
    </citation>
    <scope>NUCLEOTIDE SEQUENCE [LARGE SCALE GENOMIC DNA]</scope>
    <source>
        <strain evidence="14 15">CMW 5346</strain>
    </source>
</reference>
<evidence type="ECO:0000313" key="14">
    <source>
        <dbReference type="EMBL" id="KAL1899449.1"/>
    </source>
</evidence>
<dbReference type="EMBL" id="JAWCUI010000012">
    <property type="protein sequence ID" value="KAL1899449.1"/>
    <property type="molecule type" value="Genomic_DNA"/>
</dbReference>